<dbReference type="Proteomes" id="UP000824262">
    <property type="component" value="Unassembled WGS sequence"/>
</dbReference>
<protein>
    <recommendedName>
        <fullName evidence="2 10">FAD:protein FMN transferase</fullName>
        <ecNumber evidence="1 10">2.7.1.180</ecNumber>
    </recommendedName>
    <alternativeName>
        <fullName evidence="8 10">Flavin transferase</fullName>
    </alternativeName>
</protein>
<dbReference type="SUPFAM" id="SSF143631">
    <property type="entry name" value="ApbE-like"/>
    <property type="match status" value="1"/>
</dbReference>
<accession>A0A9D1CT92</accession>
<sequence length="346" mass="36807">MKHKSVICLMMSFCLLLPLAACGENEVHERQLFSMDTVMALTAYGKNGEAGLDAAIGVINSLDAMLDPELSTSETYKLNHADGESLPVSGQLLEMLRTAYDVYEQTGGALDLTIYPLVKAWGFVDANYRVPTDEEIESLLEQTGFSKLTMTALSGGETYLVTMPAGMELSFASVAKGCASKYAISALRSAGVDSAILSLGGNVQTLGVKPDGSNWNIAIQDPLNTEGYAGVLSLGECAAVTAGGYQRYFYGEDNVRYTHIIDPSTGRPAETNLLSATVVAEDAVLADALSTALCVLGEDGAVEYYLANGGFDMVLITDDNRVLITSGLIDAFELSNTSYTVEMIRG</sequence>
<evidence type="ECO:0000313" key="14">
    <source>
        <dbReference type="Proteomes" id="UP000824262"/>
    </source>
</evidence>
<keyword evidence="12" id="KW-0732">Signal</keyword>
<dbReference type="Pfam" id="PF02424">
    <property type="entry name" value="ApbE"/>
    <property type="match status" value="1"/>
</dbReference>
<evidence type="ECO:0000256" key="5">
    <source>
        <dbReference type="ARBA" id="ARBA00022723"/>
    </source>
</evidence>
<dbReference type="InterPro" id="IPR003374">
    <property type="entry name" value="ApbE-like_sf"/>
</dbReference>
<dbReference type="PANTHER" id="PTHR30040:SF2">
    <property type="entry name" value="FAD:PROTEIN FMN TRANSFERASE"/>
    <property type="match status" value="1"/>
</dbReference>
<dbReference type="Gene3D" id="3.10.520.10">
    <property type="entry name" value="ApbE-like domains"/>
    <property type="match status" value="1"/>
</dbReference>
<dbReference type="GO" id="GO:0046872">
    <property type="term" value="F:metal ion binding"/>
    <property type="evidence" value="ECO:0007669"/>
    <property type="project" value="UniProtKB-UniRule"/>
</dbReference>
<evidence type="ECO:0000256" key="8">
    <source>
        <dbReference type="ARBA" id="ARBA00031306"/>
    </source>
</evidence>
<feature type="binding site" evidence="11">
    <location>
        <position position="291"/>
    </location>
    <ligand>
        <name>Mg(2+)</name>
        <dbReference type="ChEBI" id="CHEBI:18420"/>
    </ligand>
</feature>
<comment type="cofactor">
    <cofactor evidence="11">
        <name>Mg(2+)</name>
        <dbReference type="ChEBI" id="CHEBI:18420"/>
    </cofactor>
    <cofactor evidence="11">
        <name>Mn(2+)</name>
        <dbReference type="ChEBI" id="CHEBI:29035"/>
    </cofactor>
    <text evidence="11">Magnesium. Can also use manganese.</text>
</comment>
<feature type="binding site" evidence="11">
    <location>
        <position position="287"/>
    </location>
    <ligand>
        <name>Mg(2+)</name>
        <dbReference type="ChEBI" id="CHEBI:18420"/>
    </ligand>
</feature>
<dbReference type="EMBL" id="DVGA01000085">
    <property type="protein sequence ID" value="HIQ79208.1"/>
    <property type="molecule type" value="Genomic_DNA"/>
</dbReference>
<dbReference type="EC" id="2.7.1.180" evidence="1 10"/>
<dbReference type="PIRSF" id="PIRSF006268">
    <property type="entry name" value="ApbE"/>
    <property type="match status" value="1"/>
</dbReference>
<reference evidence="13" key="2">
    <citation type="journal article" date="2021" name="PeerJ">
        <title>Extensive microbial diversity within the chicken gut microbiome revealed by metagenomics and culture.</title>
        <authorList>
            <person name="Gilroy R."/>
            <person name="Ravi A."/>
            <person name="Getino M."/>
            <person name="Pursley I."/>
            <person name="Horton D.L."/>
            <person name="Alikhan N.F."/>
            <person name="Baker D."/>
            <person name="Gharbi K."/>
            <person name="Hall N."/>
            <person name="Watson M."/>
            <person name="Adriaenssens E.M."/>
            <person name="Foster-Nyarko E."/>
            <person name="Jarju S."/>
            <person name="Secka A."/>
            <person name="Antonio M."/>
            <person name="Oren A."/>
            <person name="Chaudhuri R.R."/>
            <person name="La Ragione R."/>
            <person name="Hildebrand F."/>
            <person name="Pallen M.J."/>
        </authorList>
    </citation>
    <scope>NUCLEOTIDE SEQUENCE</scope>
    <source>
        <strain evidence="13">ChiBcolR7-354</strain>
    </source>
</reference>
<dbReference type="AlphaFoldDB" id="A0A9D1CT92"/>
<evidence type="ECO:0000256" key="7">
    <source>
        <dbReference type="ARBA" id="ARBA00022842"/>
    </source>
</evidence>
<keyword evidence="6 10" id="KW-0274">FAD</keyword>
<proteinExistence type="inferred from homology"/>
<comment type="similarity">
    <text evidence="10">Belongs to the ApbE family.</text>
</comment>
<comment type="catalytic activity">
    <reaction evidence="9 10">
        <text>L-threonyl-[protein] + FAD = FMN-L-threonyl-[protein] + AMP + H(+)</text>
        <dbReference type="Rhea" id="RHEA:36847"/>
        <dbReference type="Rhea" id="RHEA-COMP:11060"/>
        <dbReference type="Rhea" id="RHEA-COMP:11061"/>
        <dbReference type="ChEBI" id="CHEBI:15378"/>
        <dbReference type="ChEBI" id="CHEBI:30013"/>
        <dbReference type="ChEBI" id="CHEBI:57692"/>
        <dbReference type="ChEBI" id="CHEBI:74257"/>
        <dbReference type="ChEBI" id="CHEBI:456215"/>
        <dbReference type="EC" id="2.7.1.180"/>
    </reaction>
</comment>
<gene>
    <name evidence="13" type="ORF">IAB77_08110</name>
</gene>
<keyword evidence="7 10" id="KW-0460">Magnesium</keyword>
<evidence type="ECO:0000256" key="10">
    <source>
        <dbReference type="PIRNR" id="PIRNR006268"/>
    </source>
</evidence>
<comment type="caution">
    <text evidence="13">The sequence shown here is derived from an EMBL/GenBank/DDBJ whole genome shotgun (WGS) entry which is preliminary data.</text>
</comment>
<evidence type="ECO:0000256" key="2">
    <source>
        <dbReference type="ARBA" id="ARBA00016337"/>
    </source>
</evidence>
<evidence type="ECO:0000256" key="12">
    <source>
        <dbReference type="SAM" id="SignalP"/>
    </source>
</evidence>
<organism evidence="13 14">
    <name type="scientific">Candidatus Scatomorpha intestinavium</name>
    <dbReference type="NCBI Taxonomy" id="2840922"/>
    <lineage>
        <taxon>Bacteria</taxon>
        <taxon>Bacillati</taxon>
        <taxon>Bacillota</taxon>
        <taxon>Clostridia</taxon>
        <taxon>Eubacteriales</taxon>
        <taxon>Candidatus Scatomorpha</taxon>
    </lineage>
</organism>
<evidence type="ECO:0000256" key="1">
    <source>
        <dbReference type="ARBA" id="ARBA00011955"/>
    </source>
</evidence>
<name>A0A9D1CT92_9FIRM</name>
<reference evidence="13" key="1">
    <citation type="submission" date="2020-10" db="EMBL/GenBank/DDBJ databases">
        <authorList>
            <person name="Gilroy R."/>
        </authorList>
    </citation>
    <scope>NUCLEOTIDE SEQUENCE</scope>
    <source>
        <strain evidence="13">ChiBcolR7-354</strain>
    </source>
</reference>
<evidence type="ECO:0000256" key="3">
    <source>
        <dbReference type="ARBA" id="ARBA00022630"/>
    </source>
</evidence>
<evidence type="ECO:0000313" key="13">
    <source>
        <dbReference type="EMBL" id="HIQ79208.1"/>
    </source>
</evidence>
<dbReference type="PANTHER" id="PTHR30040">
    <property type="entry name" value="THIAMINE BIOSYNTHESIS LIPOPROTEIN APBE"/>
    <property type="match status" value="1"/>
</dbReference>
<evidence type="ECO:0000256" key="11">
    <source>
        <dbReference type="PIRSR" id="PIRSR006268-2"/>
    </source>
</evidence>
<keyword evidence="3 10" id="KW-0285">Flavoprotein</keyword>
<feature type="chain" id="PRO_5039906881" description="FAD:protein FMN transferase" evidence="12">
    <location>
        <begin position="24"/>
        <end position="346"/>
    </location>
</feature>
<evidence type="ECO:0000256" key="4">
    <source>
        <dbReference type="ARBA" id="ARBA00022679"/>
    </source>
</evidence>
<evidence type="ECO:0000256" key="9">
    <source>
        <dbReference type="ARBA" id="ARBA00048540"/>
    </source>
</evidence>
<keyword evidence="4 10" id="KW-0808">Transferase</keyword>
<dbReference type="GO" id="GO:0016740">
    <property type="term" value="F:transferase activity"/>
    <property type="evidence" value="ECO:0007669"/>
    <property type="project" value="UniProtKB-UniRule"/>
</dbReference>
<keyword evidence="5 10" id="KW-0479">Metal-binding</keyword>
<feature type="binding site" evidence="11">
    <location>
        <position position="173"/>
    </location>
    <ligand>
        <name>Mg(2+)</name>
        <dbReference type="ChEBI" id="CHEBI:18420"/>
    </ligand>
</feature>
<feature type="signal peptide" evidence="12">
    <location>
        <begin position="1"/>
        <end position="23"/>
    </location>
</feature>
<dbReference type="InterPro" id="IPR024932">
    <property type="entry name" value="ApbE"/>
</dbReference>
<evidence type="ECO:0000256" key="6">
    <source>
        <dbReference type="ARBA" id="ARBA00022827"/>
    </source>
</evidence>